<keyword evidence="1" id="KW-1133">Transmembrane helix</keyword>
<feature type="transmembrane region" description="Helical" evidence="1">
    <location>
        <begin position="35"/>
        <end position="54"/>
    </location>
</feature>
<gene>
    <name evidence="3" type="ORF">IAA60_00805</name>
</gene>
<feature type="transmembrane region" description="Helical" evidence="1">
    <location>
        <begin position="86"/>
        <end position="107"/>
    </location>
</feature>
<proteinExistence type="predicted"/>
<comment type="caution">
    <text evidence="3">The sequence shown here is derived from an EMBL/GenBank/DDBJ whole genome shotgun (WGS) entry which is preliminary data.</text>
</comment>
<dbReference type="AlphaFoldDB" id="A0A9D1KQC5"/>
<feature type="transmembrane region" description="Helical" evidence="1">
    <location>
        <begin position="113"/>
        <end position="134"/>
    </location>
</feature>
<dbReference type="GO" id="GO:0042802">
    <property type="term" value="F:identical protein binding"/>
    <property type="evidence" value="ECO:0007669"/>
    <property type="project" value="TreeGrafter"/>
</dbReference>
<feature type="domain" description="Sensor histidine kinase NatK-like C-terminal" evidence="2">
    <location>
        <begin position="329"/>
        <end position="421"/>
    </location>
</feature>
<protein>
    <submittedName>
        <fullName evidence="3">GHKL domain-containing protein</fullName>
    </submittedName>
</protein>
<accession>A0A9D1KQC5</accession>
<name>A0A9D1KQC5_9FIRM</name>
<keyword evidence="1" id="KW-0472">Membrane</keyword>
<evidence type="ECO:0000313" key="4">
    <source>
        <dbReference type="Proteomes" id="UP000824165"/>
    </source>
</evidence>
<keyword evidence="1" id="KW-0812">Transmembrane</keyword>
<feature type="transmembrane region" description="Helical" evidence="1">
    <location>
        <begin position="154"/>
        <end position="172"/>
    </location>
</feature>
<dbReference type="SUPFAM" id="SSF55874">
    <property type="entry name" value="ATPase domain of HSP90 chaperone/DNA topoisomerase II/histidine kinase"/>
    <property type="match status" value="1"/>
</dbReference>
<reference evidence="3" key="1">
    <citation type="submission" date="2020-10" db="EMBL/GenBank/DDBJ databases">
        <authorList>
            <person name="Gilroy R."/>
        </authorList>
    </citation>
    <scope>NUCLEOTIDE SEQUENCE</scope>
    <source>
        <strain evidence="3">CHK181-108</strain>
    </source>
</reference>
<feature type="transmembrane region" description="Helical" evidence="1">
    <location>
        <begin position="192"/>
        <end position="211"/>
    </location>
</feature>
<dbReference type="InterPro" id="IPR036890">
    <property type="entry name" value="HATPase_C_sf"/>
</dbReference>
<dbReference type="PANTHER" id="PTHR40448">
    <property type="entry name" value="TWO-COMPONENT SENSOR HISTIDINE KINASE"/>
    <property type="match status" value="1"/>
</dbReference>
<evidence type="ECO:0000313" key="3">
    <source>
        <dbReference type="EMBL" id="HIT84422.1"/>
    </source>
</evidence>
<sequence length="432" mass="48656">MDMVYTVSSMLVGISWAASLVLMLKYVFGVKLSALAASLYIISMTVLFTVMFMLLDDTHVQQRTTIIMAYAFFLICLRLRKPQRCVMVFSVYVIIISAAESLDIILLYTVFDYTPITCFIINTISIQLFTFIAYIIKNKIINIVNRDRPEKETLLLTGLAAVFIFLAAYIQLEFEYSLLKGEDMNPKTYPLFLAITAVTYLAAAIAATGFIKSAGVERKNKIITEQQKIVEEMHDGTRVFRHNYRNTIIAIKGYCDNGDYEHLAERINELYNEMDDIYSGGQLGTAISISDAGLRNMIMLKLLEAKRRGISTELKISGEHFPEFENMTMLNAIGALLDNAIEAAESSKEKCAAIELFEHEGKQRLLIANSFSERPDLSRIMSKDYSTKNQSGLGLYYVSRVVSKRKNAEIAFNCGETLFCVCLDAAEKAESE</sequence>
<dbReference type="Gene3D" id="3.30.565.10">
    <property type="entry name" value="Histidine kinase-like ATPase, C-terminal domain"/>
    <property type="match status" value="1"/>
</dbReference>
<reference evidence="3" key="2">
    <citation type="journal article" date="2021" name="PeerJ">
        <title>Extensive microbial diversity within the chicken gut microbiome revealed by metagenomics and culture.</title>
        <authorList>
            <person name="Gilroy R."/>
            <person name="Ravi A."/>
            <person name="Getino M."/>
            <person name="Pursley I."/>
            <person name="Horton D.L."/>
            <person name="Alikhan N.F."/>
            <person name="Baker D."/>
            <person name="Gharbi K."/>
            <person name="Hall N."/>
            <person name="Watson M."/>
            <person name="Adriaenssens E.M."/>
            <person name="Foster-Nyarko E."/>
            <person name="Jarju S."/>
            <person name="Secka A."/>
            <person name="Antonio M."/>
            <person name="Oren A."/>
            <person name="Chaudhuri R.R."/>
            <person name="La Ragione R."/>
            <person name="Hildebrand F."/>
            <person name="Pallen M.J."/>
        </authorList>
    </citation>
    <scope>NUCLEOTIDE SEQUENCE</scope>
    <source>
        <strain evidence="3">CHK181-108</strain>
    </source>
</reference>
<feature type="transmembrane region" description="Helical" evidence="1">
    <location>
        <begin position="60"/>
        <end position="79"/>
    </location>
</feature>
<dbReference type="Proteomes" id="UP000824165">
    <property type="component" value="Unassembled WGS sequence"/>
</dbReference>
<evidence type="ECO:0000256" key="1">
    <source>
        <dbReference type="SAM" id="Phobius"/>
    </source>
</evidence>
<dbReference type="InterPro" id="IPR032834">
    <property type="entry name" value="NatK-like_C"/>
</dbReference>
<evidence type="ECO:0000259" key="2">
    <source>
        <dbReference type="Pfam" id="PF14501"/>
    </source>
</evidence>
<dbReference type="EMBL" id="DVLU01000006">
    <property type="protein sequence ID" value="HIT84422.1"/>
    <property type="molecule type" value="Genomic_DNA"/>
</dbReference>
<organism evidence="3 4">
    <name type="scientific">Candidatus Ornithomonoglobus intestinigallinarum</name>
    <dbReference type="NCBI Taxonomy" id="2840894"/>
    <lineage>
        <taxon>Bacteria</taxon>
        <taxon>Bacillati</taxon>
        <taxon>Bacillota</taxon>
        <taxon>Clostridia</taxon>
        <taxon>Candidatus Ornithomonoglobus</taxon>
    </lineage>
</organism>
<dbReference type="Pfam" id="PF14501">
    <property type="entry name" value="HATPase_c_5"/>
    <property type="match status" value="1"/>
</dbReference>
<dbReference type="PANTHER" id="PTHR40448:SF1">
    <property type="entry name" value="TWO-COMPONENT SENSOR HISTIDINE KINASE"/>
    <property type="match status" value="1"/>
</dbReference>
<feature type="transmembrane region" description="Helical" evidence="1">
    <location>
        <begin position="6"/>
        <end position="28"/>
    </location>
</feature>